<dbReference type="KEGG" id="kak:Kalk_11055"/>
<evidence type="ECO:0000313" key="2">
    <source>
        <dbReference type="Proteomes" id="UP000235116"/>
    </source>
</evidence>
<evidence type="ECO:0000313" key="1">
    <source>
        <dbReference type="EMBL" id="AUM12927.1"/>
    </source>
</evidence>
<reference evidence="2" key="1">
    <citation type="submission" date="2017-08" db="EMBL/GenBank/DDBJ databases">
        <title>Direct submision.</title>
        <authorList>
            <person name="Kim S.-J."/>
            <person name="Rhee S.-K."/>
        </authorList>
    </citation>
    <scope>NUCLEOTIDE SEQUENCE [LARGE SCALE GENOMIC DNA]</scope>
    <source>
        <strain evidence="2">GI5</strain>
    </source>
</reference>
<dbReference type="Proteomes" id="UP000235116">
    <property type="component" value="Chromosome"/>
</dbReference>
<accession>A0A2K9LL13</accession>
<sequence length="281" mass="30709">MHRPRVVVDEAMNKRIKGYFANARSKDEVVYGFIEGYLLGIHKGRWLQNRDSRVPPQQFKNAVNIGALIATNSCSDKWATKIALADNPLFALNGHDGIPSTATATHLLNQVYEAAARSVGSMIVPAPLAVAGKIEAAGASEARLLSLQAIAKKNRNTGTIADWLNVVIQMAKRKRNVRGVQMASNVVGCVIPGVATLAKPVVMYLQSGKASFEFTVMATAIELHWRAYVEQRLGAEGPASRILYELFRYRGAKQLISESQIKAFIKEPAGWLPIKDALLSL</sequence>
<proteinExistence type="predicted"/>
<dbReference type="OrthoDB" id="8304358at2"/>
<keyword evidence="2" id="KW-1185">Reference proteome</keyword>
<dbReference type="RefSeq" id="WP_101894308.1">
    <property type="nucleotide sequence ID" value="NZ_CP022684.1"/>
</dbReference>
<organism evidence="1 2">
    <name type="scientific">Ketobacter alkanivorans</name>
    <dbReference type="NCBI Taxonomy" id="1917421"/>
    <lineage>
        <taxon>Bacteria</taxon>
        <taxon>Pseudomonadati</taxon>
        <taxon>Pseudomonadota</taxon>
        <taxon>Gammaproteobacteria</taxon>
        <taxon>Pseudomonadales</taxon>
        <taxon>Ketobacteraceae</taxon>
        <taxon>Ketobacter</taxon>
    </lineage>
</organism>
<protein>
    <submittedName>
        <fullName evidence="1">Uncharacterized protein</fullName>
    </submittedName>
</protein>
<gene>
    <name evidence="1" type="ORF">Kalk_11055</name>
</gene>
<dbReference type="EMBL" id="CP022684">
    <property type="protein sequence ID" value="AUM12927.1"/>
    <property type="molecule type" value="Genomic_DNA"/>
</dbReference>
<dbReference type="AlphaFoldDB" id="A0A2K9LL13"/>
<name>A0A2K9LL13_9GAMM</name>